<evidence type="ECO:0000313" key="3">
    <source>
        <dbReference type="Proteomes" id="UP001595615"/>
    </source>
</evidence>
<accession>A0ABV7XBI9</accession>
<gene>
    <name evidence="2" type="ORF">ACFOMD_12955</name>
</gene>
<proteinExistence type="predicted"/>
<name>A0ABV7XBI9_9SPHN</name>
<feature type="region of interest" description="Disordered" evidence="1">
    <location>
        <begin position="1"/>
        <end position="61"/>
    </location>
</feature>
<organism evidence="2 3">
    <name type="scientific">Sphingoaurantiacus capsulatus</name>
    <dbReference type="NCBI Taxonomy" id="1771310"/>
    <lineage>
        <taxon>Bacteria</taxon>
        <taxon>Pseudomonadati</taxon>
        <taxon>Pseudomonadota</taxon>
        <taxon>Alphaproteobacteria</taxon>
        <taxon>Sphingomonadales</taxon>
        <taxon>Sphingosinicellaceae</taxon>
        <taxon>Sphingoaurantiacus</taxon>
    </lineage>
</organism>
<protein>
    <submittedName>
        <fullName evidence="2">Uncharacterized protein</fullName>
    </submittedName>
</protein>
<dbReference type="RefSeq" id="WP_380862028.1">
    <property type="nucleotide sequence ID" value="NZ_JBHRXV010000011.1"/>
</dbReference>
<comment type="caution">
    <text evidence="2">The sequence shown here is derived from an EMBL/GenBank/DDBJ whole genome shotgun (WGS) entry which is preliminary data.</text>
</comment>
<dbReference type="Proteomes" id="UP001595615">
    <property type="component" value="Unassembled WGS sequence"/>
</dbReference>
<reference evidence="3" key="1">
    <citation type="journal article" date="2019" name="Int. J. Syst. Evol. Microbiol.">
        <title>The Global Catalogue of Microorganisms (GCM) 10K type strain sequencing project: providing services to taxonomists for standard genome sequencing and annotation.</title>
        <authorList>
            <consortium name="The Broad Institute Genomics Platform"/>
            <consortium name="The Broad Institute Genome Sequencing Center for Infectious Disease"/>
            <person name="Wu L."/>
            <person name="Ma J."/>
        </authorList>
    </citation>
    <scope>NUCLEOTIDE SEQUENCE [LARGE SCALE GENOMIC DNA]</scope>
    <source>
        <strain evidence="3">KCTC 42644</strain>
    </source>
</reference>
<feature type="compositionally biased region" description="Basic and acidic residues" evidence="1">
    <location>
        <begin position="46"/>
        <end position="61"/>
    </location>
</feature>
<evidence type="ECO:0000313" key="2">
    <source>
        <dbReference type="EMBL" id="MFC3713487.1"/>
    </source>
</evidence>
<dbReference type="EMBL" id="JBHRXV010000011">
    <property type="protein sequence ID" value="MFC3713487.1"/>
    <property type="molecule type" value="Genomic_DNA"/>
</dbReference>
<sequence>MSDPAPPKPQDSSAALRADGGDTMADGRGGKRKPHREAGVTQLHGEPGDARRGARDAGHDS</sequence>
<keyword evidence="3" id="KW-1185">Reference proteome</keyword>
<evidence type="ECO:0000256" key="1">
    <source>
        <dbReference type="SAM" id="MobiDB-lite"/>
    </source>
</evidence>